<sequence>MRFSIKAVALAAAYFTVATSTVVNYTSVVQETHITTTTVAYANVLQTLLSHVQSFVRRFDSPVGILNRGIIENMDICWQINGCVRTFERIQLCYDTIGGLINPNDNGQSAAYQGCVCNANTQDFVNRDEAQTCSSCFIQGNMDLSTLQFFQRTLFTFCGTKRPSLYLFLTNMLQFLSQAHAPTTFTPLHGPITQITTLKTLFTPASGLNERNGVETSDAVHWAGTMTSLSTPSFPTEYMTQLPRYWPYEAPAPARRPHMTRMHLVFDDWNETAGVVVASLAWYPRPVGKQKSLVEYTPTFTLSEVEEGSAEGGIRSGEFISTSTSTSASTSTENN</sequence>
<dbReference type="AlphaFoldDB" id="A0A6A5WJ91"/>
<reference evidence="2" key="1">
    <citation type="journal article" date="2020" name="Stud. Mycol.">
        <title>101 Dothideomycetes genomes: a test case for predicting lifestyles and emergence of pathogens.</title>
        <authorList>
            <person name="Haridas S."/>
            <person name="Albert R."/>
            <person name="Binder M."/>
            <person name="Bloem J."/>
            <person name="Labutti K."/>
            <person name="Salamov A."/>
            <person name="Andreopoulos B."/>
            <person name="Baker S."/>
            <person name="Barry K."/>
            <person name="Bills G."/>
            <person name="Bluhm B."/>
            <person name="Cannon C."/>
            <person name="Castanera R."/>
            <person name="Culley D."/>
            <person name="Daum C."/>
            <person name="Ezra D."/>
            <person name="Gonzalez J."/>
            <person name="Henrissat B."/>
            <person name="Kuo A."/>
            <person name="Liang C."/>
            <person name="Lipzen A."/>
            <person name="Lutzoni F."/>
            <person name="Magnuson J."/>
            <person name="Mondo S."/>
            <person name="Nolan M."/>
            <person name="Ohm R."/>
            <person name="Pangilinan J."/>
            <person name="Park H.-J."/>
            <person name="Ramirez L."/>
            <person name="Alfaro M."/>
            <person name="Sun H."/>
            <person name="Tritt A."/>
            <person name="Yoshinaga Y."/>
            <person name="Zwiers L.-H."/>
            <person name="Turgeon B."/>
            <person name="Goodwin S."/>
            <person name="Spatafora J."/>
            <person name="Crous P."/>
            <person name="Grigoriev I."/>
        </authorList>
    </citation>
    <scope>NUCLEOTIDE SEQUENCE</scope>
    <source>
        <strain evidence="2">CBS 123094</strain>
    </source>
</reference>
<evidence type="ECO:0000313" key="3">
    <source>
        <dbReference type="Proteomes" id="UP000799779"/>
    </source>
</evidence>
<organism evidence="2 3">
    <name type="scientific">Amniculicola lignicola CBS 123094</name>
    <dbReference type="NCBI Taxonomy" id="1392246"/>
    <lineage>
        <taxon>Eukaryota</taxon>
        <taxon>Fungi</taxon>
        <taxon>Dikarya</taxon>
        <taxon>Ascomycota</taxon>
        <taxon>Pezizomycotina</taxon>
        <taxon>Dothideomycetes</taxon>
        <taxon>Pleosporomycetidae</taxon>
        <taxon>Pleosporales</taxon>
        <taxon>Amniculicolaceae</taxon>
        <taxon>Amniculicola</taxon>
    </lineage>
</organism>
<accession>A0A6A5WJ91</accession>
<dbReference type="EMBL" id="ML977582">
    <property type="protein sequence ID" value="KAF2001507.1"/>
    <property type="molecule type" value="Genomic_DNA"/>
</dbReference>
<feature type="region of interest" description="Disordered" evidence="1">
    <location>
        <begin position="306"/>
        <end position="335"/>
    </location>
</feature>
<evidence type="ECO:0000256" key="1">
    <source>
        <dbReference type="SAM" id="MobiDB-lite"/>
    </source>
</evidence>
<name>A0A6A5WJ91_9PLEO</name>
<proteinExistence type="predicted"/>
<evidence type="ECO:0000313" key="2">
    <source>
        <dbReference type="EMBL" id="KAF2001507.1"/>
    </source>
</evidence>
<feature type="compositionally biased region" description="Low complexity" evidence="1">
    <location>
        <begin position="321"/>
        <end position="335"/>
    </location>
</feature>
<dbReference type="OrthoDB" id="3799902at2759"/>
<protein>
    <submittedName>
        <fullName evidence="2">Uncharacterized protein</fullName>
    </submittedName>
</protein>
<gene>
    <name evidence="2" type="ORF">P154DRAFT_619199</name>
</gene>
<dbReference type="Proteomes" id="UP000799779">
    <property type="component" value="Unassembled WGS sequence"/>
</dbReference>
<keyword evidence="3" id="KW-1185">Reference proteome</keyword>